<reference evidence="7 8" key="1">
    <citation type="submission" date="2019-01" db="EMBL/GenBank/DDBJ databases">
        <title>Coherence of Microcystis species and biogeography revealed through population genomics.</title>
        <authorList>
            <person name="Perez-Carrascal O.M."/>
            <person name="Terrat Y."/>
            <person name="Giani A."/>
            <person name="Fortin N."/>
            <person name="Tromas N."/>
            <person name="Shapiro B.J."/>
        </authorList>
    </citation>
    <scope>NUCLEOTIDE SEQUENCE [LARGE SCALE GENOMIC DNA]</scope>
    <source>
        <strain evidence="7">Ma_SC_T_19800800_S464</strain>
    </source>
</reference>
<accession>A0A552DWX2</accession>
<dbReference type="AlphaFoldDB" id="A0A552DWX2"/>
<evidence type="ECO:0000313" key="7">
    <source>
        <dbReference type="EMBL" id="TRU26745.1"/>
    </source>
</evidence>
<dbReference type="InterPro" id="IPR051813">
    <property type="entry name" value="HepT_RNase_toxin"/>
</dbReference>
<dbReference type="GO" id="GO:0004540">
    <property type="term" value="F:RNA nuclease activity"/>
    <property type="evidence" value="ECO:0007669"/>
    <property type="project" value="InterPro"/>
</dbReference>
<dbReference type="PANTHER" id="PTHR34139">
    <property type="entry name" value="UPF0331 PROTEIN MJ0127"/>
    <property type="match status" value="1"/>
</dbReference>
<evidence type="ECO:0000256" key="6">
    <source>
        <dbReference type="ARBA" id="ARBA00024207"/>
    </source>
</evidence>
<evidence type="ECO:0000313" key="8">
    <source>
        <dbReference type="Proteomes" id="UP000319313"/>
    </source>
</evidence>
<dbReference type="EMBL" id="SFBL01000076">
    <property type="protein sequence ID" value="TRU26745.1"/>
    <property type="molecule type" value="Genomic_DNA"/>
</dbReference>
<keyword evidence="5" id="KW-0378">Hydrolase</keyword>
<dbReference type="GO" id="GO:0110001">
    <property type="term" value="C:toxin-antitoxin complex"/>
    <property type="evidence" value="ECO:0007669"/>
    <property type="project" value="InterPro"/>
</dbReference>
<proteinExistence type="inferred from homology"/>
<dbReference type="InterPro" id="IPR008201">
    <property type="entry name" value="HepT-like"/>
</dbReference>
<dbReference type="InterPro" id="IPR037038">
    <property type="entry name" value="HepT-like_sf"/>
</dbReference>
<evidence type="ECO:0000256" key="5">
    <source>
        <dbReference type="ARBA" id="ARBA00022801"/>
    </source>
</evidence>
<keyword evidence="4" id="KW-0547">Nucleotide-binding</keyword>
<comment type="caution">
    <text evidence="7">The sequence shown here is derived from an EMBL/GenBank/DDBJ whole genome shotgun (WGS) entry which is preliminary data.</text>
</comment>
<evidence type="ECO:0000256" key="1">
    <source>
        <dbReference type="ARBA" id="ARBA00022553"/>
    </source>
</evidence>
<dbReference type="Pfam" id="PF01934">
    <property type="entry name" value="HepT-like"/>
    <property type="match status" value="1"/>
</dbReference>
<keyword evidence="2" id="KW-1277">Toxin-antitoxin system</keyword>
<dbReference type="Gene3D" id="1.20.120.580">
    <property type="entry name" value="bsu32300-like"/>
    <property type="match status" value="1"/>
</dbReference>
<evidence type="ECO:0000256" key="3">
    <source>
        <dbReference type="ARBA" id="ARBA00022722"/>
    </source>
</evidence>
<comment type="similarity">
    <text evidence="6">Belongs to the HepT RNase toxin family.</text>
</comment>
<evidence type="ECO:0000256" key="2">
    <source>
        <dbReference type="ARBA" id="ARBA00022649"/>
    </source>
</evidence>
<sequence length="111" mass="13197">MKDARIYLIHIRECLTRIENYTQQGQNDFMNNILIQDAVLRNLEVMGESIKQLPEDWKASQPNIEWVKIGDFRNVLAHDYLRVDLDVVWTIIENYLPGLEEAIDSIFNEFW</sequence>
<dbReference type="PANTHER" id="PTHR34139:SF1">
    <property type="entry name" value="RNASE MJ1380-RELATED"/>
    <property type="match status" value="1"/>
</dbReference>
<keyword evidence="3" id="KW-0540">Nuclease</keyword>
<protein>
    <submittedName>
        <fullName evidence="7">DUF86 domain-containing protein</fullName>
    </submittedName>
</protein>
<gene>
    <name evidence="7" type="ORF">EWV81_09185</name>
</gene>
<evidence type="ECO:0000256" key="4">
    <source>
        <dbReference type="ARBA" id="ARBA00022741"/>
    </source>
</evidence>
<dbReference type="GO" id="GO:0016787">
    <property type="term" value="F:hydrolase activity"/>
    <property type="evidence" value="ECO:0007669"/>
    <property type="project" value="UniProtKB-KW"/>
</dbReference>
<organism evidence="7 8">
    <name type="scientific">Microcystis aeruginosa Ma_SC_T_19800800_S464</name>
    <dbReference type="NCBI Taxonomy" id="2486257"/>
    <lineage>
        <taxon>Bacteria</taxon>
        <taxon>Bacillati</taxon>
        <taxon>Cyanobacteriota</taxon>
        <taxon>Cyanophyceae</taxon>
        <taxon>Oscillatoriophycideae</taxon>
        <taxon>Chroococcales</taxon>
        <taxon>Microcystaceae</taxon>
        <taxon>Microcystis</taxon>
    </lineage>
</organism>
<dbReference type="GO" id="GO:0000166">
    <property type="term" value="F:nucleotide binding"/>
    <property type="evidence" value="ECO:0007669"/>
    <property type="project" value="UniProtKB-KW"/>
</dbReference>
<dbReference type="Proteomes" id="UP000319313">
    <property type="component" value="Unassembled WGS sequence"/>
</dbReference>
<name>A0A552DWX2_MICAE</name>
<keyword evidence="1" id="KW-0597">Phosphoprotein</keyword>